<reference evidence="1 2" key="1">
    <citation type="submission" date="2019-07" db="EMBL/GenBank/DDBJ databases">
        <title>WGS assembly of Gossypium mustelinum.</title>
        <authorList>
            <person name="Chen Z.J."/>
            <person name="Sreedasyam A."/>
            <person name="Ando A."/>
            <person name="Song Q."/>
            <person name="De L."/>
            <person name="Hulse-Kemp A."/>
            <person name="Ding M."/>
            <person name="Ye W."/>
            <person name="Kirkbride R."/>
            <person name="Jenkins J."/>
            <person name="Plott C."/>
            <person name="Lovell J."/>
            <person name="Lin Y.-M."/>
            <person name="Vaughn R."/>
            <person name="Liu B."/>
            <person name="Li W."/>
            <person name="Simpson S."/>
            <person name="Scheffler B."/>
            <person name="Saski C."/>
            <person name="Grover C."/>
            <person name="Hu G."/>
            <person name="Conover J."/>
            <person name="Carlson J."/>
            <person name="Shu S."/>
            <person name="Boston L."/>
            <person name="Williams M."/>
            <person name="Peterson D."/>
            <person name="Mcgee K."/>
            <person name="Jones D."/>
            <person name="Wendel J."/>
            <person name="Stelly D."/>
            <person name="Grimwood J."/>
            <person name="Schmutz J."/>
        </authorList>
    </citation>
    <scope>NUCLEOTIDE SEQUENCE [LARGE SCALE GENOMIC DNA]</scope>
    <source>
        <strain evidence="1">1408120.09</strain>
    </source>
</reference>
<dbReference type="Proteomes" id="UP000323597">
    <property type="component" value="Chromosome A05"/>
</dbReference>
<protein>
    <submittedName>
        <fullName evidence="1">Uncharacterized protein</fullName>
    </submittedName>
</protein>
<name>A0A5D2ZEQ1_GOSMU</name>
<evidence type="ECO:0000313" key="2">
    <source>
        <dbReference type="Proteomes" id="UP000323597"/>
    </source>
</evidence>
<proteinExistence type="predicted"/>
<accession>A0A5D2ZEQ1</accession>
<organism evidence="1 2">
    <name type="scientific">Gossypium mustelinum</name>
    <name type="common">Cotton</name>
    <name type="synonym">Gossypium caicoense</name>
    <dbReference type="NCBI Taxonomy" id="34275"/>
    <lineage>
        <taxon>Eukaryota</taxon>
        <taxon>Viridiplantae</taxon>
        <taxon>Streptophyta</taxon>
        <taxon>Embryophyta</taxon>
        <taxon>Tracheophyta</taxon>
        <taxon>Spermatophyta</taxon>
        <taxon>Magnoliopsida</taxon>
        <taxon>eudicotyledons</taxon>
        <taxon>Gunneridae</taxon>
        <taxon>Pentapetalae</taxon>
        <taxon>rosids</taxon>
        <taxon>malvids</taxon>
        <taxon>Malvales</taxon>
        <taxon>Malvaceae</taxon>
        <taxon>Malvoideae</taxon>
        <taxon>Gossypium</taxon>
    </lineage>
</organism>
<sequence>MNNHLQSHDLPPLAYYQTQSKFGGSPVEYCIKVDFCSHTSFYR</sequence>
<gene>
    <name evidence="1" type="ORF">E1A91_A05G365900v1</name>
</gene>
<keyword evidence="2" id="KW-1185">Reference proteome</keyword>
<dbReference type="EMBL" id="CM017640">
    <property type="protein sequence ID" value="TYJ37295.1"/>
    <property type="molecule type" value="Genomic_DNA"/>
</dbReference>
<evidence type="ECO:0000313" key="1">
    <source>
        <dbReference type="EMBL" id="TYJ37295.1"/>
    </source>
</evidence>
<dbReference type="AlphaFoldDB" id="A0A5D2ZEQ1"/>